<feature type="compositionally biased region" description="Basic and acidic residues" evidence="1">
    <location>
        <begin position="83"/>
        <end position="97"/>
    </location>
</feature>
<feature type="compositionally biased region" description="Pro residues" evidence="1">
    <location>
        <begin position="18"/>
        <end position="30"/>
    </location>
</feature>
<dbReference type="EMBL" id="KV460253">
    <property type="protein sequence ID" value="OBT93437.1"/>
    <property type="molecule type" value="Genomic_DNA"/>
</dbReference>
<name>A0A1B8GCC4_9PEZI</name>
<evidence type="ECO:0000313" key="2">
    <source>
        <dbReference type="EMBL" id="OBT93437.1"/>
    </source>
</evidence>
<dbReference type="AlphaFoldDB" id="A0A1B8GCC4"/>
<dbReference type="Proteomes" id="UP000091956">
    <property type="component" value="Unassembled WGS sequence"/>
</dbReference>
<sequence length="471" mass="52079">MATITAPPPQHHTTWPTPNQPPNPTPSWPPPALFMKMEFGISLAPTSTHNVSLSYASRPITTSRLAKTIPTFLLPSARRGRGTKKDARPSPRSRSEILMRPASTVTPSYQQYTMLQPSYPHPERPAPQRTSSLNPNYAPPLRWGPTRHFPEHKPLPELPSRFRLGEPDLPWSSPAPSIRSTTTAQTTSTPSVAGPSSDPVWSAVSPPSTTWAAPRSISNPSSPVVSPDVSFAYPPQPQPHHHQHSGSVSSPASPADAVPGPKPWRDTSFYTSIPGPRSITPPHNQRARAVSASDRGTDSMSGGGERESVRDYEAELRARDETRMAIDPLKEREMHNLQAAMMSFDALGEWDETTASVGMNAAPASNYPHHTYMDQWNANNNGRSRNVGWAEGRTNSPRDLGWAVGVGEDGHMGVVRDDEAGWQRYNFEEWDRAGKGWSYRDVNGFTSYWPDGMRRRSWNGGETPVWAARRR</sequence>
<feature type="compositionally biased region" description="Pro residues" evidence="1">
    <location>
        <begin position="1"/>
        <end position="10"/>
    </location>
</feature>
<dbReference type="RefSeq" id="XP_018127170.1">
    <property type="nucleotide sequence ID" value="XM_018278124.2"/>
</dbReference>
<protein>
    <submittedName>
        <fullName evidence="2">Uncharacterized protein</fullName>
    </submittedName>
</protein>
<feature type="compositionally biased region" description="Polar residues" evidence="1">
    <location>
        <begin position="103"/>
        <end position="116"/>
    </location>
</feature>
<proteinExistence type="predicted"/>
<reference evidence="2 3" key="1">
    <citation type="submission" date="2016-03" db="EMBL/GenBank/DDBJ databases">
        <title>Comparative genomics of Pseudogymnoascus destructans, the fungus causing white-nose syndrome of bats.</title>
        <authorList>
            <person name="Palmer J.M."/>
            <person name="Drees K.P."/>
            <person name="Foster J.T."/>
            <person name="Lindner D.L."/>
        </authorList>
    </citation>
    <scope>NUCLEOTIDE SEQUENCE [LARGE SCALE GENOMIC DNA]</scope>
    <source>
        <strain evidence="2 3">UAMH 10579</strain>
    </source>
</reference>
<dbReference type="STRING" id="342668.A0A1B8GCC4"/>
<gene>
    <name evidence="2" type="ORF">VE01_08704</name>
</gene>
<feature type="compositionally biased region" description="Low complexity" evidence="1">
    <location>
        <begin position="216"/>
        <end position="230"/>
    </location>
</feature>
<feature type="region of interest" description="Disordered" evidence="1">
    <location>
        <begin position="71"/>
        <end position="310"/>
    </location>
</feature>
<feature type="region of interest" description="Disordered" evidence="1">
    <location>
        <begin position="1"/>
        <end position="30"/>
    </location>
</feature>
<feature type="compositionally biased region" description="Low complexity" evidence="1">
    <location>
        <begin position="245"/>
        <end position="259"/>
    </location>
</feature>
<keyword evidence="3" id="KW-1185">Reference proteome</keyword>
<feature type="compositionally biased region" description="Low complexity" evidence="1">
    <location>
        <begin position="177"/>
        <end position="191"/>
    </location>
</feature>
<organism evidence="2 3">
    <name type="scientific">Pseudogymnoascus verrucosus</name>
    <dbReference type="NCBI Taxonomy" id="342668"/>
    <lineage>
        <taxon>Eukaryota</taxon>
        <taxon>Fungi</taxon>
        <taxon>Dikarya</taxon>
        <taxon>Ascomycota</taxon>
        <taxon>Pezizomycotina</taxon>
        <taxon>Leotiomycetes</taxon>
        <taxon>Thelebolales</taxon>
        <taxon>Thelebolaceae</taxon>
        <taxon>Pseudogymnoascus</taxon>
    </lineage>
</organism>
<evidence type="ECO:0000313" key="3">
    <source>
        <dbReference type="Proteomes" id="UP000091956"/>
    </source>
</evidence>
<evidence type="ECO:0000256" key="1">
    <source>
        <dbReference type="SAM" id="MobiDB-lite"/>
    </source>
</evidence>
<accession>A0A1B8GCC4</accession>
<dbReference type="OrthoDB" id="3437446at2759"/>
<dbReference type="GeneID" id="28842090"/>
<reference evidence="3" key="2">
    <citation type="journal article" date="2018" name="Nat. Commun.">
        <title>Extreme sensitivity to ultraviolet light in the fungal pathogen causing white-nose syndrome of bats.</title>
        <authorList>
            <person name="Palmer J.M."/>
            <person name="Drees K.P."/>
            <person name="Foster J.T."/>
            <person name="Lindner D.L."/>
        </authorList>
    </citation>
    <scope>NUCLEOTIDE SEQUENCE [LARGE SCALE GENOMIC DNA]</scope>
    <source>
        <strain evidence="3">UAMH 10579</strain>
    </source>
</reference>